<feature type="region of interest" description="Disordered" evidence="1">
    <location>
        <begin position="64"/>
        <end position="85"/>
    </location>
</feature>
<name>A0AAE1C666_9PEZI</name>
<evidence type="ECO:0000256" key="1">
    <source>
        <dbReference type="SAM" id="MobiDB-lite"/>
    </source>
</evidence>
<protein>
    <submittedName>
        <fullName evidence="2">Uncharacterized protein</fullName>
    </submittedName>
</protein>
<dbReference type="EMBL" id="JAUTXT010000001">
    <property type="protein sequence ID" value="KAK3679760.1"/>
    <property type="molecule type" value="Genomic_DNA"/>
</dbReference>
<dbReference type="Proteomes" id="UP001274830">
    <property type="component" value="Unassembled WGS sequence"/>
</dbReference>
<reference evidence="2" key="1">
    <citation type="submission" date="2023-07" db="EMBL/GenBank/DDBJ databases">
        <title>Black Yeasts Isolated from many extreme environments.</title>
        <authorList>
            <person name="Coleine C."/>
            <person name="Stajich J.E."/>
            <person name="Selbmann L."/>
        </authorList>
    </citation>
    <scope>NUCLEOTIDE SEQUENCE</scope>
    <source>
        <strain evidence="2">CCFEE 5485</strain>
    </source>
</reference>
<feature type="compositionally biased region" description="Polar residues" evidence="1">
    <location>
        <begin position="131"/>
        <end position="142"/>
    </location>
</feature>
<keyword evidence="3" id="KW-1185">Reference proteome</keyword>
<evidence type="ECO:0000313" key="3">
    <source>
        <dbReference type="Proteomes" id="UP001274830"/>
    </source>
</evidence>
<evidence type="ECO:0000313" key="2">
    <source>
        <dbReference type="EMBL" id="KAK3679760.1"/>
    </source>
</evidence>
<accession>A0AAE1C666</accession>
<sequence length="532" mass="57940">MASLNQEVGQDYEGSFACVAEGDANQNTLITFTATSEEGLGSRVDKAMTKSYDVSGGFNCASAPIPPQSKGAGKRHVWRSSAEADTAKASEHAFKNLRRDVAEQASPKSSGHGELVPGRGMAKRHKKPKDSPSTSGCSIKSWDQSIPPVTAGGVEALSYFNFSITTGVDFAKGKGCDDIKTAMQDALKDGRSRYAPNSGFARYECVDDMHGGTSLRFTTLARPGVTKKVDQTLGKEYPMVQGGFGCTENSPLTEDRAPVAPANTQSCWVSILDPHTWWFHLSIGKPWNNGAGCNNVRMILSGDVIAFAVTSFKCISDDEDDNVTRITFPTRADSRTPDQVNRAMAQVYQISGGFDCDIPKPLRRLKKRELPQEPNHKRLSRDPLGLVTWASVPQQQHDLQRTMVRVVTDTSQRKRELAMHTQSCKQAQWLGAPQQQWNYTIIVGEPYNHGDGCSDIINGLQSGLEGALRSVTCNPTPDDNTILEVETTHDTKASPKLNAVLTQKYNAVAGGFDCYTDSPGDKRAVERDAVQV</sequence>
<comment type="caution">
    <text evidence="2">The sequence shown here is derived from an EMBL/GenBank/DDBJ whole genome shotgun (WGS) entry which is preliminary data.</text>
</comment>
<proteinExistence type="predicted"/>
<dbReference type="AlphaFoldDB" id="A0AAE1C666"/>
<organism evidence="2 3">
    <name type="scientific">Recurvomyces mirabilis</name>
    <dbReference type="NCBI Taxonomy" id="574656"/>
    <lineage>
        <taxon>Eukaryota</taxon>
        <taxon>Fungi</taxon>
        <taxon>Dikarya</taxon>
        <taxon>Ascomycota</taxon>
        <taxon>Pezizomycotina</taxon>
        <taxon>Dothideomycetes</taxon>
        <taxon>Dothideomycetidae</taxon>
        <taxon>Mycosphaerellales</taxon>
        <taxon>Teratosphaeriaceae</taxon>
        <taxon>Recurvomyces</taxon>
    </lineage>
</organism>
<gene>
    <name evidence="2" type="ORF">LTR78_000136</name>
</gene>
<feature type="region of interest" description="Disordered" evidence="1">
    <location>
        <begin position="100"/>
        <end position="142"/>
    </location>
</feature>